<protein>
    <submittedName>
        <fullName evidence="2">PfkB protein</fullName>
    </submittedName>
</protein>
<dbReference type="PANTHER" id="PTHR42774:SF3">
    <property type="entry name" value="KETOHEXOKINASE"/>
    <property type="match status" value="1"/>
</dbReference>
<dbReference type="CDD" id="cd01945">
    <property type="entry name" value="ribokinase_group_B"/>
    <property type="match status" value="1"/>
</dbReference>
<dbReference type="EMBL" id="AP018203">
    <property type="protein sequence ID" value="BAY58644.1"/>
    <property type="molecule type" value="Genomic_DNA"/>
</dbReference>
<evidence type="ECO:0000259" key="1">
    <source>
        <dbReference type="Pfam" id="PF00294"/>
    </source>
</evidence>
<proteinExistence type="predicted"/>
<dbReference type="SUPFAM" id="SSF53613">
    <property type="entry name" value="Ribokinase-like"/>
    <property type="match status" value="1"/>
</dbReference>
<dbReference type="InterPro" id="IPR052562">
    <property type="entry name" value="Ketohexokinase-related"/>
</dbReference>
<name>A0A1Z4JPJ6_LEPBY</name>
<dbReference type="InterPro" id="IPR011611">
    <property type="entry name" value="PfkB_dom"/>
</dbReference>
<accession>A0A1Z4JPJ6</accession>
<dbReference type="PANTHER" id="PTHR42774">
    <property type="entry name" value="PHOSPHOTRANSFERASE SYSTEM TRANSPORT PROTEIN"/>
    <property type="match status" value="1"/>
</dbReference>
<evidence type="ECO:0000313" key="2">
    <source>
        <dbReference type="EMBL" id="BAY58644.1"/>
    </source>
</evidence>
<gene>
    <name evidence="2" type="ORF">NIES2135_55170</name>
</gene>
<feature type="domain" description="Carbohydrate kinase PfkB" evidence="1">
    <location>
        <begin position="7"/>
        <end position="270"/>
    </location>
</feature>
<evidence type="ECO:0000313" key="3">
    <source>
        <dbReference type="Proteomes" id="UP000217895"/>
    </source>
</evidence>
<organism evidence="2 3">
    <name type="scientific">Leptolyngbya boryana NIES-2135</name>
    <dbReference type="NCBI Taxonomy" id="1973484"/>
    <lineage>
        <taxon>Bacteria</taxon>
        <taxon>Bacillati</taxon>
        <taxon>Cyanobacteriota</taxon>
        <taxon>Cyanophyceae</taxon>
        <taxon>Leptolyngbyales</taxon>
        <taxon>Leptolyngbyaceae</taxon>
        <taxon>Leptolyngbya group</taxon>
        <taxon>Leptolyngbya</taxon>
    </lineage>
</organism>
<sequence>MANRGLFVGLVTLDIIYLADAPPQPNQKIVAQETTIAAGGPATNAAIAFQHLGNSSTLFSAIGCHPICHLIEADLKSINVMDLDPDRQEPPPISSIVVSQSTGDRAVISLNAVRTQISPDCIPSNLLDEVDIILIDGHQMAVGAEIAKMAGTIPVVIDAGSWKPGFEQIFPYVDYAICSANFQPPTEQSVFDYLYSYGIENIAITQGEHAIEVFNHSQITVPQVNVKDTLGAGDIFHGAFCHFILQHDFVTALAEAAKVASYSCEFFGTRQWMRSAHSYNIEAR</sequence>
<dbReference type="Pfam" id="PF00294">
    <property type="entry name" value="PfkB"/>
    <property type="match status" value="1"/>
</dbReference>
<reference evidence="2 3" key="1">
    <citation type="submission" date="2017-06" db="EMBL/GenBank/DDBJ databases">
        <title>Genome sequencing of cyanobaciteial culture collection at National Institute for Environmental Studies (NIES).</title>
        <authorList>
            <person name="Hirose Y."/>
            <person name="Shimura Y."/>
            <person name="Fujisawa T."/>
            <person name="Nakamura Y."/>
            <person name="Kawachi M."/>
        </authorList>
    </citation>
    <scope>NUCLEOTIDE SEQUENCE [LARGE SCALE GENOMIC DNA]</scope>
    <source>
        <strain evidence="2 3">NIES-2135</strain>
    </source>
</reference>
<dbReference type="InterPro" id="IPR029056">
    <property type="entry name" value="Ribokinase-like"/>
</dbReference>
<dbReference type="Gene3D" id="3.40.1190.20">
    <property type="match status" value="1"/>
</dbReference>
<dbReference type="Proteomes" id="UP000217895">
    <property type="component" value="Chromosome"/>
</dbReference>
<dbReference type="AlphaFoldDB" id="A0A1Z4JPJ6"/>
<keyword evidence="3" id="KW-1185">Reference proteome</keyword>